<dbReference type="EMBL" id="CP069109">
    <property type="protein sequence ID" value="QSS58462.1"/>
    <property type="molecule type" value="Genomic_DNA"/>
</dbReference>
<evidence type="ECO:0000313" key="3">
    <source>
        <dbReference type="Proteomes" id="UP000663671"/>
    </source>
</evidence>
<evidence type="ECO:0000256" key="1">
    <source>
        <dbReference type="SAM" id="MobiDB-lite"/>
    </source>
</evidence>
<accession>A0A8A1M1Z5</accession>
<evidence type="ECO:0000313" key="2">
    <source>
        <dbReference type="EMBL" id="QSS58462.1"/>
    </source>
</evidence>
<dbReference type="Proteomes" id="UP000663671">
    <property type="component" value="Chromosome 2"/>
</dbReference>
<protein>
    <submittedName>
        <fullName evidence="2">Uncharacterized protein</fullName>
    </submittedName>
</protein>
<organism evidence="2 3">
    <name type="scientific">Ajellomyces capsulatus</name>
    <name type="common">Darling's disease fungus</name>
    <name type="synonym">Histoplasma capsulatum</name>
    <dbReference type="NCBI Taxonomy" id="5037"/>
    <lineage>
        <taxon>Eukaryota</taxon>
        <taxon>Fungi</taxon>
        <taxon>Dikarya</taxon>
        <taxon>Ascomycota</taxon>
        <taxon>Pezizomycotina</taxon>
        <taxon>Eurotiomycetes</taxon>
        <taxon>Eurotiomycetidae</taxon>
        <taxon>Onygenales</taxon>
        <taxon>Ajellomycetaceae</taxon>
        <taxon>Histoplasma</taxon>
    </lineage>
</organism>
<proteinExistence type="predicted"/>
<reference evidence="2" key="1">
    <citation type="submission" date="2021-01" db="EMBL/GenBank/DDBJ databases">
        <title>Chromosome-level genome assembly of a human fungal pathogen reveals clustering of transcriptionally co-regulated genes.</title>
        <authorList>
            <person name="Voorhies M."/>
            <person name="Cohen S."/>
            <person name="Shea T.P."/>
            <person name="Petrus S."/>
            <person name="Munoz J.F."/>
            <person name="Poplawski S."/>
            <person name="Goldman W.E."/>
            <person name="Michael T."/>
            <person name="Cuomo C.A."/>
            <person name="Sil A."/>
            <person name="Beyhan S."/>
        </authorList>
    </citation>
    <scope>NUCLEOTIDE SEQUENCE</scope>
    <source>
        <strain evidence="2">WU24</strain>
    </source>
</reference>
<sequence length="112" mass="12632">MALIDSFNSVQKDILQDDESVWYGIKRRCDHTVRLLQTLHTAYFLTLKAGSQACPERNVATEQREREKEWEWSSSLGNCSSDPVDPARHHPLPALGVRSTRPGLGARGLAMR</sequence>
<dbReference type="VEuPathDB" id="FungiDB:I7I51_07888"/>
<gene>
    <name evidence="2" type="ORF">I7I51_07888</name>
</gene>
<feature type="region of interest" description="Disordered" evidence="1">
    <location>
        <begin position="70"/>
        <end position="112"/>
    </location>
</feature>
<name>A0A8A1M1Z5_AJECA</name>
<dbReference type="AlphaFoldDB" id="A0A8A1M1Z5"/>